<reference evidence="1 2" key="1">
    <citation type="submission" date="2018-09" db="EMBL/GenBank/DDBJ databases">
        <title>A high-quality reference genome of wild soybean provides a powerful tool to mine soybean genomes.</title>
        <authorList>
            <person name="Xie M."/>
            <person name="Chung C.Y.L."/>
            <person name="Li M.-W."/>
            <person name="Wong F.-L."/>
            <person name="Chan T.-F."/>
            <person name="Lam H.-M."/>
        </authorList>
    </citation>
    <scope>NUCLEOTIDE SEQUENCE [LARGE SCALE GENOMIC DNA]</scope>
    <source>
        <strain evidence="2">cv. W05</strain>
        <tissue evidence="1">Hypocotyl of etiolated seedlings</tissue>
    </source>
</reference>
<dbReference type="Gene3D" id="1.20.1310.10">
    <property type="entry name" value="Cullin Repeats"/>
    <property type="match status" value="1"/>
</dbReference>
<dbReference type="Proteomes" id="UP000289340">
    <property type="component" value="Chromosome 14"/>
</dbReference>
<organism evidence="1 2">
    <name type="scientific">Glycine soja</name>
    <name type="common">Wild soybean</name>
    <dbReference type="NCBI Taxonomy" id="3848"/>
    <lineage>
        <taxon>Eukaryota</taxon>
        <taxon>Viridiplantae</taxon>
        <taxon>Streptophyta</taxon>
        <taxon>Embryophyta</taxon>
        <taxon>Tracheophyta</taxon>
        <taxon>Spermatophyta</taxon>
        <taxon>Magnoliopsida</taxon>
        <taxon>eudicotyledons</taxon>
        <taxon>Gunneridae</taxon>
        <taxon>Pentapetalae</taxon>
        <taxon>rosids</taxon>
        <taxon>fabids</taxon>
        <taxon>Fabales</taxon>
        <taxon>Fabaceae</taxon>
        <taxon>Papilionoideae</taxon>
        <taxon>50 kb inversion clade</taxon>
        <taxon>NPAAA clade</taxon>
        <taxon>indigoferoid/millettioid clade</taxon>
        <taxon>Phaseoleae</taxon>
        <taxon>Glycine</taxon>
        <taxon>Glycine subgen. Soja</taxon>
    </lineage>
</organism>
<dbReference type="EMBL" id="QZWG01000014">
    <property type="protein sequence ID" value="RZB68471.1"/>
    <property type="molecule type" value="Genomic_DNA"/>
</dbReference>
<feature type="non-terminal residue" evidence="1">
    <location>
        <position position="1"/>
    </location>
</feature>
<accession>A0A445H4Y6</accession>
<dbReference type="AlphaFoldDB" id="A0A445H4Y6"/>
<dbReference type="InterPro" id="IPR016159">
    <property type="entry name" value="Cullin_repeat-like_dom_sf"/>
</dbReference>
<gene>
    <name evidence="1" type="ORF">D0Y65_038302</name>
</gene>
<comment type="caution">
    <text evidence="1">The sequence shown here is derived from an EMBL/GenBank/DDBJ whole genome shotgun (WGS) entry which is preliminary data.</text>
</comment>
<evidence type="ECO:0000313" key="1">
    <source>
        <dbReference type="EMBL" id="RZB68471.1"/>
    </source>
</evidence>
<protein>
    <submittedName>
        <fullName evidence="1">Cullin-1</fullName>
    </submittedName>
</protein>
<proteinExistence type="predicted"/>
<evidence type="ECO:0000313" key="2">
    <source>
        <dbReference type="Proteomes" id="UP000289340"/>
    </source>
</evidence>
<name>A0A445H4Y6_GLYSO</name>
<keyword evidence="2" id="KW-1185">Reference proteome</keyword>
<sequence>VLPSLRVKHNEFMLRELVKRWANHKIMVWRLSRFFHYLDRLYCLEVYKELNGKVRDAVISLDCFPSLVC</sequence>
<dbReference type="SUPFAM" id="SSF74788">
    <property type="entry name" value="Cullin repeat-like"/>
    <property type="match status" value="1"/>
</dbReference>